<proteinExistence type="predicted"/>
<accession>A0A9Q0H691</accession>
<sequence length="172" mass="18813">MGKNPTSGKKDPRSVTDYVDGSTVAASDVVDSVMFIETQGGCWLVGGKRCAGGGDGRRKRERDGKGSIVLGERVRSGLRQERFVLVEGDEGMHRPRDSVLGLVSSLWWLLKSKLKAKRSLPPPRRLTWVESSPSIAGSFSMTEEFRSRGPLGSIGIMPKGGLRRSELKIKKK</sequence>
<comment type="caution">
    <text evidence="1">The sequence shown here is derived from an EMBL/GenBank/DDBJ whole genome shotgun (WGS) entry which is preliminary data.</text>
</comment>
<protein>
    <submittedName>
        <fullName evidence="1">Uncharacterized protein</fullName>
    </submittedName>
</protein>
<keyword evidence="2" id="KW-1185">Reference proteome</keyword>
<evidence type="ECO:0000313" key="2">
    <source>
        <dbReference type="Proteomes" id="UP001141806"/>
    </source>
</evidence>
<evidence type="ECO:0000313" key="1">
    <source>
        <dbReference type="EMBL" id="KAJ4960015.1"/>
    </source>
</evidence>
<dbReference type="AlphaFoldDB" id="A0A9Q0H691"/>
<name>A0A9Q0H691_9MAGN</name>
<dbReference type="EMBL" id="JAMYWD010000009">
    <property type="protein sequence ID" value="KAJ4960015.1"/>
    <property type="molecule type" value="Genomic_DNA"/>
</dbReference>
<organism evidence="1 2">
    <name type="scientific">Protea cynaroides</name>
    <dbReference type="NCBI Taxonomy" id="273540"/>
    <lineage>
        <taxon>Eukaryota</taxon>
        <taxon>Viridiplantae</taxon>
        <taxon>Streptophyta</taxon>
        <taxon>Embryophyta</taxon>
        <taxon>Tracheophyta</taxon>
        <taxon>Spermatophyta</taxon>
        <taxon>Magnoliopsida</taxon>
        <taxon>Proteales</taxon>
        <taxon>Proteaceae</taxon>
        <taxon>Protea</taxon>
    </lineage>
</organism>
<dbReference type="Proteomes" id="UP001141806">
    <property type="component" value="Unassembled WGS sequence"/>
</dbReference>
<gene>
    <name evidence="1" type="ORF">NE237_019925</name>
</gene>
<reference evidence="1" key="1">
    <citation type="journal article" date="2023" name="Plant J.">
        <title>The genome of the king protea, Protea cynaroides.</title>
        <authorList>
            <person name="Chang J."/>
            <person name="Duong T.A."/>
            <person name="Schoeman C."/>
            <person name="Ma X."/>
            <person name="Roodt D."/>
            <person name="Barker N."/>
            <person name="Li Z."/>
            <person name="Van de Peer Y."/>
            <person name="Mizrachi E."/>
        </authorList>
    </citation>
    <scope>NUCLEOTIDE SEQUENCE</scope>
    <source>
        <tissue evidence="1">Young leaves</tissue>
    </source>
</reference>